<dbReference type="EMBL" id="QOUI01000003">
    <property type="protein sequence ID" value="RCK70179.1"/>
    <property type="molecule type" value="Genomic_DNA"/>
</dbReference>
<accession>A0A367YXD6</accession>
<organism evidence="2 3">
    <name type="scientific">Desertihabitans brevis</name>
    <dbReference type="NCBI Taxonomy" id="2268447"/>
    <lineage>
        <taxon>Bacteria</taxon>
        <taxon>Bacillati</taxon>
        <taxon>Actinomycetota</taxon>
        <taxon>Actinomycetes</taxon>
        <taxon>Propionibacteriales</taxon>
        <taxon>Propionibacteriaceae</taxon>
        <taxon>Desertihabitans</taxon>
    </lineage>
</organism>
<feature type="chain" id="PRO_5039137711" evidence="1">
    <location>
        <begin position="21"/>
        <end position="176"/>
    </location>
</feature>
<gene>
    <name evidence="2" type="ORF">DT076_05745</name>
</gene>
<dbReference type="RefSeq" id="WP_114125722.1">
    <property type="nucleotide sequence ID" value="NZ_QOUI01000003.1"/>
</dbReference>
<keyword evidence="1" id="KW-0732">Signal</keyword>
<evidence type="ECO:0000256" key="1">
    <source>
        <dbReference type="SAM" id="SignalP"/>
    </source>
</evidence>
<evidence type="ECO:0000313" key="2">
    <source>
        <dbReference type="EMBL" id="RCK70179.1"/>
    </source>
</evidence>
<dbReference type="AlphaFoldDB" id="A0A367YXD6"/>
<proteinExistence type="predicted"/>
<name>A0A367YXD6_9ACTN</name>
<sequence length="176" mass="18717">MTRGRRVLLGLLLTAPLLLASCTDDSAVSSVPAELVTELAPVLAVDACPSERFLDDGAGHLYPDPPEGAVPEEVVVELVWCQLTGQHVVERRTGMVGDGLLERVTDRTLTEGQVDGECPATLPDVPALLAVTDEGTYRVALPRTPGCGDVSPVVAAALDPDDDRWQVTRTVRIDQP</sequence>
<feature type="signal peptide" evidence="1">
    <location>
        <begin position="1"/>
        <end position="20"/>
    </location>
</feature>
<keyword evidence="3" id="KW-1185">Reference proteome</keyword>
<protein>
    <submittedName>
        <fullName evidence="2">Uncharacterized protein</fullName>
    </submittedName>
</protein>
<dbReference type="Proteomes" id="UP000252770">
    <property type="component" value="Unassembled WGS sequence"/>
</dbReference>
<evidence type="ECO:0000313" key="3">
    <source>
        <dbReference type="Proteomes" id="UP000252770"/>
    </source>
</evidence>
<reference evidence="2 3" key="1">
    <citation type="submission" date="2018-07" db="EMBL/GenBank/DDBJ databases">
        <title>Desertimonas flava gen. nov. sp. nov.</title>
        <authorList>
            <person name="Liu S."/>
        </authorList>
    </citation>
    <scope>NUCLEOTIDE SEQUENCE [LARGE SCALE GENOMIC DNA]</scope>
    <source>
        <strain evidence="2 3">16Sb5-5</strain>
    </source>
</reference>
<dbReference type="PROSITE" id="PS51257">
    <property type="entry name" value="PROKAR_LIPOPROTEIN"/>
    <property type="match status" value="1"/>
</dbReference>
<comment type="caution">
    <text evidence="2">The sequence shown here is derived from an EMBL/GenBank/DDBJ whole genome shotgun (WGS) entry which is preliminary data.</text>
</comment>